<dbReference type="Proteomes" id="UP000246132">
    <property type="component" value="Unassembled WGS sequence"/>
</dbReference>
<comment type="caution">
    <text evidence="1">The sequence shown here is derived from an EMBL/GenBank/DDBJ whole genome shotgun (WGS) entry which is preliminary data.</text>
</comment>
<proteinExistence type="predicted"/>
<evidence type="ECO:0000313" key="2">
    <source>
        <dbReference type="Proteomes" id="UP000246132"/>
    </source>
</evidence>
<accession>A0A3A8AGL0</accession>
<organism evidence="1 2">
    <name type="scientific">Oceaniradius stylonematis</name>
    <dbReference type="NCBI Taxonomy" id="2184161"/>
    <lineage>
        <taxon>Bacteria</taxon>
        <taxon>Pseudomonadati</taxon>
        <taxon>Pseudomonadota</taxon>
        <taxon>Alphaproteobacteria</taxon>
        <taxon>Hyphomicrobiales</taxon>
        <taxon>Ahrensiaceae</taxon>
        <taxon>Oceaniradius</taxon>
    </lineage>
</organism>
<dbReference type="AlphaFoldDB" id="A0A3A8AGL0"/>
<dbReference type="OrthoDB" id="8447058at2"/>
<protein>
    <submittedName>
        <fullName evidence="1">Uncharacterized protein</fullName>
    </submittedName>
</protein>
<reference evidence="1 2" key="1">
    <citation type="journal article" date="2018" name="Int. J. Syst. Bacteriol.">
        <title>Oceaniradius stylonemae gen. nov., sp. nov., isolated from a red alga, Stylonema cornu-cervi.</title>
        <authorList>
            <person name="Jeong S."/>
        </authorList>
    </citation>
    <scope>NUCLEOTIDE SEQUENCE [LARGE SCALE GENOMIC DNA]</scope>
    <source>
        <strain evidence="1 2">StC1</strain>
    </source>
</reference>
<dbReference type="RefSeq" id="WP_109766418.1">
    <property type="nucleotide sequence ID" value="NZ_CP159474.1"/>
</dbReference>
<gene>
    <name evidence="1" type="ORF">DEM25_014495</name>
</gene>
<name>A0A3A8AGL0_9HYPH</name>
<evidence type="ECO:0000313" key="1">
    <source>
        <dbReference type="EMBL" id="RKF05794.1"/>
    </source>
</evidence>
<dbReference type="EMBL" id="QFWV02000008">
    <property type="protein sequence ID" value="RKF05794.1"/>
    <property type="molecule type" value="Genomic_DNA"/>
</dbReference>
<keyword evidence="2" id="KW-1185">Reference proteome</keyword>
<sequence length="117" mass="13288">MNEVYRPIKIEFPSGDVSQWFEQWNSMFTATGSQVGLINVNFGRSSAPEVEQAVLDEVGSYGKQLGRMGDVLTVLLRHFKPVDELTEEERHAIEDLSVMLREIAGIKERHDRSALRP</sequence>